<keyword evidence="1" id="KW-1133">Transmembrane helix</keyword>
<dbReference type="EMBL" id="JAFLNF010000006">
    <property type="protein sequence ID" value="MBO0346353.1"/>
    <property type="molecule type" value="Genomic_DNA"/>
</dbReference>
<dbReference type="PROSITE" id="PS50887">
    <property type="entry name" value="GGDEF"/>
    <property type="match status" value="1"/>
</dbReference>
<dbReference type="Pfam" id="PF05228">
    <property type="entry name" value="CHASE4"/>
    <property type="match status" value="1"/>
</dbReference>
<dbReference type="SUPFAM" id="SSF55073">
    <property type="entry name" value="Nucleotide cyclase"/>
    <property type="match status" value="1"/>
</dbReference>
<feature type="domain" description="EAL" evidence="2">
    <location>
        <begin position="485"/>
        <end position="734"/>
    </location>
</feature>
<keyword evidence="5" id="KW-1185">Reference proteome</keyword>
<reference evidence="4" key="1">
    <citation type="submission" date="2021-03" db="EMBL/GenBank/DDBJ databases">
        <title>Roseibium sp. CAU 1637 isolated from Incheon.</title>
        <authorList>
            <person name="Kim W."/>
        </authorList>
    </citation>
    <scope>NUCLEOTIDE SEQUENCE</scope>
    <source>
        <strain evidence="4">CAU 1637</strain>
    </source>
</reference>
<evidence type="ECO:0000313" key="5">
    <source>
        <dbReference type="Proteomes" id="UP000664779"/>
    </source>
</evidence>
<organism evidence="4 5">
    <name type="scientific">Roseibium limicola</name>
    <dbReference type="NCBI Taxonomy" id="2816037"/>
    <lineage>
        <taxon>Bacteria</taxon>
        <taxon>Pseudomonadati</taxon>
        <taxon>Pseudomonadota</taxon>
        <taxon>Alphaproteobacteria</taxon>
        <taxon>Hyphomicrobiales</taxon>
        <taxon>Stappiaceae</taxon>
        <taxon>Roseibium</taxon>
    </lineage>
</organism>
<dbReference type="InterPro" id="IPR001633">
    <property type="entry name" value="EAL_dom"/>
</dbReference>
<dbReference type="InterPro" id="IPR007892">
    <property type="entry name" value="CHASE4"/>
</dbReference>
<comment type="caution">
    <text evidence="4">The sequence shown here is derived from an EMBL/GenBank/DDBJ whole genome shotgun (WGS) entry which is preliminary data.</text>
</comment>
<keyword evidence="1" id="KW-0472">Membrane</keyword>
<name>A0A939ERR1_9HYPH</name>
<dbReference type="InterPro" id="IPR043128">
    <property type="entry name" value="Rev_trsase/Diguanyl_cyclase"/>
</dbReference>
<evidence type="ECO:0000259" key="3">
    <source>
        <dbReference type="PROSITE" id="PS50887"/>
    </source>
</evidence>
<dbReference type="InterPro" id="IPR035919">
    <property type="entry name" value="EAL_sf"/>
</dbReference>
<dbReference type="CDD" id="cd01948">
    <property type="entry name" value="EAL"/>
    <property type="match status" value="1"/>
</dbReference>
<keyword evidence="1" id="KW-0812">Transmembrane</keyword>
<dbReference type="Proteomes" id="UP000664779">
    <property type="component" value="Unassembled WGS sequence"/>
</dbReference>
<dbReference type="AlphaFoldDB" id="A0A939ERR1"/>
<dbReference type="InterPro" id="IPR050706">
    <property type="entry name" value="Cyclic-di-GMP_PDE-like"/>
</dbReference>
<dbReference type="SMART" id="SM00267">
    <property type="entry name" value="GGDEF"/>
    <property type="match status" value="1"/>
</dbReference>
<evidence type="ECO:0000256" key="1">
    <source>
        <dbReference type="SAM" id="Phobius"/>
    </source>
</evidence>
<protein>
    <submittedName>
        <fullName evidence="4">Bifunctional diguanylate cyclase/phosphodiesterase</fullName>
    </submittedName>
</protein>
<dbReference type="SMART" id="SM00052">
    <property type="entry name" value="EAL"/>
    <property type="match status" value="1"/>
</dbReference>
<evidence type="ECO:0000259" key="2">
    <source>
        <dbReference type="PROSITE" id="PS50883"/>
    </source>
</evidence>
<dbReference type="InterPro" id="IPR029787">
    <property type="entry name" value="Nucleotide_cyclase"/>
</dbReference>
<gene>
    <name evidence="4" type="ORF">J0X15_14055</name>
</gene>
<dbReference type="PANTHER" id="PTHR33121">
    <property type="entry name" value="CYCLIC DI-GMP PHOSPHODIESTERASE PDEF"/>
    <property type="match status" value="1"/>
</dbReference>
<feature type="domain" description="GGDEF" evidence="3">
    <location>
        <begin position="339"/>
        <end position="476"/>
    </location>
</feature>
<dbReference type="GO" id="GO:0071111">
    <property type="term" value="F:cyclic-guanylate-specific phosphodiesterase activity"/>
    <property type="evidence" value="ECO:0007669"/>
    <property type="project" value="InterPro"/>
</dbReference>
<dbReference type="Pfam" id="PF00563">
    <property type="entry name" value="EAL"/>
    <property type="match status" value="1"/>
</dbReference>
<dbReference type="InterPro" id="IPR000160">
    <property type="entry name" value="GGDEF_dom"/>
</dbReference>
<accession>A0A939ERR1</accession>
<dbReference type="Pfam" id="PF00990">
    <property type="entry name" value="GGDEF"/>
    <property type="match status" value="1"/>
</dbReference>
<dbReference type="RefSeq" id="WP_206941981.1">
    <property type="nucleotide sequence ID" value="NZ_JAFLNF010000006.1"/>
</dbReference>
<proteinExistence type="predicted"/>
<dbReference type="Gene3D" id="3.20.20.450">
    <property type="entry name" value="EAL domain"/>
    <property type="match status" value="1"/>
</dbReference>
<dbReference type="PROSITE" id="PS50883">
    <property type="entry name" value="EAL"/>
    <property type="match status" value="1"/>
</dbReference>
<evidence type="ECO:0000313" key="4">
    <source>
        <dbReference type="EMBL" id="MBO0346353.1"/>
    </source>
</evidence>
<dbReference type="SUPFAM" id="SSF141868">
    <property type="entry name" value="EAL domain-like"/>
    <property type="match status" value="1"/>
</dbReference>
<feature type="transmembrane region" description="Helical" evidence="1">
    <location>
        <begin position="14"/>
        <end position="36"/>
    </location>
</feature>
<dbReference type="CDD" id="cd01949">
    <property type="entry name" value="GGDEF"/>
    <property type="match status" value="1"/>
</dbReference>
<dbReference type="Gene3D" id="3.30.70.270">
    <property type="match status" value="1"/>
</dbReference>
<sequence length="737" mass="81983">MAARKKIHSPITSAALVAAMVVLVAGSFILVMSAIFEFERGAEQRDARSVDRVFDTYQGIILSEIERYSASNTAYQKIEAAFDEDWVAQRFGDDMAGDYTHDAILLLDKANRTSFITSNGKLSAEVLLGELMNDDVIQLIEKVRSRFLAGLLATDESNLAFTGQLSDLSGVVMAQLGDTVGMVAVNAIVPDPGGIPMENKPPHVLVVVHILDELHLAMMGRSLAMDELKVVPAIPDGYVGTPIKDGREETLAYFAWEPIDRASKAILANLPLLLASLSLIAGAILYVLYQNLRAAQDLKLREQQAVYAANHDMLTGFCRRAQFASLADKQLAESGRVQTPVTLAYIDLDLLKEMNDQYGHVVGDKVLECMARKLKTFLRPNDVVGRIGGDEFLVLLEHRGDDQTTQAEIAQISAELNKPIELEGMRLEVGCSLGVSVSDPVNGTSCYDLATLTRRADLALQRCKSEGRRQYRFYDPVMDQVLEERRYIRDGLKRALSNNEFELFYQPIVAASDCRMVFMEALIRWRHPERGLIPPGMFLSVAEQEGMMNEIGDWVLERAISEMSRRPGTGVSVNVCACQLGDENFSHRVEELLTKYNFAHERLILEITESMMMDRSDQIRDLFVGLAESGVAVAIDDFGTGFSSLSSLHEYQFQKLKIDRSFVARIGVDREADSIIRTMIGLAKVLGMRVVAEGVETDEQRKFLVRAQCDYLQGYYFGKPEPFPDEGRQKQVLATSA</sequence>
<dbReference type="NCBIfam" id="TIGR00254">
    <property type="entry name" value="GGDEF"/>
    <property type="match status" value="1"/>
</dbReference>
<dbReference type="PANTHER" id="PTHR33121:SF70">
    <property type="entry name" value="SIGNALING PROTEIN YKOW"/>
    <property type="match status" value="1"/>
</dbReference>